<feature type="region of interest" description="Disordered" evidence="1">
    <location>
        <begin position="1"/>
        <end position="25"/>
    </location>
</feature>
<evidence type="ECO:0000256" key="2">
    <source>
        <dbReference type="SAM" id="Phobius"/>
    </source>
</evidence>
<reference evidence="3 4" key="1">
    <citation type="journal article" date="2012" name="BMC Genomics">
        <title>Complete genome sequence of Saccharothrix espanaensis DSM 44229T and comparison to the other completely sequenced Pseudonocardiaceae.</title>
        <authorList>
            <person name="Strobel T."/>
            <person name="Al-Dilaimi A."/>
            <person name="Blom J."/>
            <person name="Gessner A."/>
            <person name="Kalinowski J."/>
            <person name="Luzhetska M."/>
            <person name="Puhler A."/>
            <person name="Szczepanowski R."/>
            <person name="Bechthold A."/>
            <person name="Ruckert C."/>
        </authorList>
    </citation>
    <scope>NUCLEOTIDE SEQUENCE [LARGE SCALE GENOMIC DNA]</scope>
    <source>
        <strain evidence="4">ATCC 51144 / DSM 44229 / JCM 9112 / NBRC 15066 / NRRL 15764</strain>
    </source>
</reference>
<evidence type="ECO:0000313" key="4">
    <source>
        <dbReference type="Proteomes" id="UP000006281"/>
    </source>
</evidence>
<dbReference type="KEGG" id="sesp:BN6_17160"/>
<gene>
    <name evidence="3" type="ordered locus">BN6_17160</name>
</gene>
<dbReference type="Proteomes" id="UP000006281">
    <property type="component" value="Chromosome"/>
</dbReference>
<dbReference type="HOGENOM" id="CLU_2261795_0_0_11"/>
<dbReference type="AlphaFoldDB" id="K0JXV9"/>
<keyword evidence="2" id="KW-1133">Transmembrane helix</keyword>
<keyword evidence="2" id="KW-0472">Membrane</keyword>
<keyword evidence="4" id="KW-1185">Reference proteome</keyword>
<dbReference type="EMBL" id="HE804045">
    <property type="protein sequence ID" value="CCH29038.1"/>
    <property type="molecule type" value="Genomic_DNA"/>
</dbReference>
<organism evidence="3 4">
    <name type="scientific">Saccharothrix espanaensis (strain ATCC 51144 / DSM 44229 / JCM 9112 / NBRC 15066 / NRRL 15764)</name>
    <dbReference type="NCBI Taxonomy" id="1179773"/>
    <lineage>
        <taxon>Bacteria</taxon>
        <taxon>Bacillati</taxon>
        <taxon>Actinomycetota</taxon>
        <taxon>Actinomycetes</taxon>
        <taxon>Pseudonocardiales</taxon>
        <taxon>Pseudonocardiaceae</taxon>
        <taxon>Saccharothrix</taxon>
    </lineage>
</organism>
<name>K0JXV9_SACES</name>
<evidence type="ECO:0000256" key="1">
    <source>
        <dbReference type="SAM" id="MobiDB-lite"/>
    </source>
</evidence>
<evidence type="ECO:0000313" key="3">
    <source>
        <dbReference type="EMBL" id="CCH29038.1"/>
    </source>
</evidence>
<feature type="transmembrane region" description="Helical" evidence="2">
    <location>
        <begin position="77"/>
        <end position="98"/>
    </location>
</feature>
<proteinExistence type="predicted"/>
<accession>K0JXV9</accession>
<protein>
    <submittedName>
        <fullName evidence="3">Putative membrane protein</fullName>
    </submittedName>
</protein>
<keyword evidence="2" id="KW-0812">Transmembrane</keyword>
<sequence length="103" mass="10496">MPRDVTAADSRRGSAAGAAEHPAPDETRLVRPAGHLVHAAVLVGATATCRAVLGDGLLRLGLLRLGQFRLGLPGLGLLRLGLLGLELLVGTGGVLLVAHRKAS</sequence>